<proteinExistence type="predicted"/>
<dbReference type="Proteomes" id="UP000807371">
    <property type="component" value="Unassembled WGS sequence"/>
</dbReference>
<feature type="region of interest" description="Disordered" evidence="1">
    <location>
        <begin position="400"/>
        <end position="434"/>
    </location>
</feature>
<feature type="region of interest" description="Disordered" evidence="1">
    <location>
        <begin position="231"/>
        <end position="282"/>
    </location>
</feature>
<organism evidence="3 4">
    <name type="scientific">Streptomyces pactum</name>
    <dbReference type="NCBI Taxonomy" id="68249"/>
    <lineage>
        <taxon>Bacteria</taxon>
        <taxon>Bacillati</taxon>
        <taxon>Actinomycetota</taxon>
        <taxon>Actinomycetes</taxon>
        <taxon>Kitasatosporales</taxon>
        <taxon>Streptomycetaceae</taxon>
        <taxon>Streptomyces</taxon>
    </lineage>
</organism>
<evidence type="ECO:0000313" key="3">
    <source>
        <dbReference type="EMBL" id="MBH5334258.1"/>
    </source>
</evidence>
<evidence type="ECO:0000313" key="4">
    <source>
        <dbReference type="Proteomes" id="UP000807371"/>
    </source>
</evidence>
<evidence type="ECO:0008006" key="5">
    <source>
        <dbReference type="Google" id="ProtNLM"/>
    </source>
</evidence>
<accession>A0ABS0NGD9</accession>
<evidence type="ECO:0000256" key="1">
    <source>
        <dbReference type="SAM" id="MobiDB-lite"/>
    </source>
</evidence>
<protein>
    <recommendedName>
        <fullName evidence="5">WD40 repeat domain-containing protein</fullName>
    </recommendedName>
</protein>
<comment type="caution">
    <text evidence="3">The sequence shown here is derived from an EMBL/GenBank/DDBJ whole genome shotgun (WGS) entry which is preliminary data.</text>
</comment>
<keyword evidence="4" id="KW-1185">Reference proteome</keyword>
<dbReference type="SUPFAM" id="SSF50974">
    <property type="entry name" value="Nitrous oxide reductase, N-terminal domain"/>
    <property type="match status" value="1"/>
</dbReference>
<dbReference type="InterPro" id="IPR011045">
    <property type="entry name" value="N2O_reductase_N"/>
</dbReference>
<feature type="transmembrane region" description="Helical" evidence="2">
    <location>
        <begin position="41"/>
        <end position="61"/>
    </location>
</feature>
<name>A0ABS0NGD9_9ACTN</name>
<keyword evidence="2" id="KW-0472">Membrane</keyword>
<reference evidence="3 4" key="1">
    <citation type="submission" date="2020-09" db="EMBL/GenBank/DDBJ databases">
        <title>Biosynthesis of the nuclear factor of activated T cells inhibitor NFAT-133 and its congeners in Streptomyces pactum.</title>
        <authorList>
            <person name="Zhou W."/>
            <person name="Posri P."/>
            <person name="Abugrain M.E."/>
            <person name="Weisberg A.J."/>
            <person name="Chang J.H."/>
            <person name="Mahmud T."/>
        </authorList>
    </citation>
    <scope>NUCLEOTIDE SEQUENCE [LARGE SCALE GENOMIC DNA]</scope>
    <source>
        <strain evidence="3 4">ATCC 27456</strain>
    </source>
</reference>
<keyword evidence="2" id="KW-0812">Transmembrane</keyword>
<sequence>MNVEELVRESLREWPGEELRPSPGLADRVLRRRRHRRIRTTLGVAAATTAVLAAAVAVPVLDRAGEGAPVAGSTVGEGVLADPDHAPPMKLIAAGKVAMSGYRISSRVPQANGDERTVHRWRMVNPRTGHYDETGWAWLDVAPGLRTAAVLEGPLPARRIGLVDTATGEVRRWIGTDRGVASVQWSPDGSRLLATAYGEDPDRFRHDAPESGQAAGRTGFVVVEVASGRAEWHPVPAGSGEDDATTGGREKWGPAGEPAPGGRQRDDVTPREDAEWSHGGDLVRVPYGSSGRYYEPDGTEVADPPVDPYTGFPRGPMRPDGRIVEAEPVEGVAAGLSYTVTGRVTEPPAAGEEAGGKKRLRPARPLVTWADDQRMIVWSCSPDDCAGRGRDRSRLLLVTVGADDTDDRDGTEVTLSGPRAADGDDPWTPVFSRR</sequence>
<evidence type="ECO:0000256" key="2">
    <source>
        <dbReference type="SAM" id="Phobius"/>
    </source>
</evidence>
<dbReference type="RefSeq" id="WP_197987977.1">
    <property type="nucleotide sequence ID" value="NZ_JACYXC010000001.1"/>
</dbReference>
<gene>
    <name evidence="3" type="ORF">IHE55_05345</name>
</gene>
<dbReference type="SUPFAM" id="SSF82171">
    <property type="entry name" value="DPP6 N-terminal domain-like"/>
    <property type="match status" value="1"/>
</dbReference>
<keyword evidence="2" id="KW-1133">Transmembrane helix</keyword>
<feature type="compositionally biased region" description="Basic and acidic residues" evidence="1">
    <location>
        <begin position="263"/>
        <end position="278"/>
    </location>
</feature>
<dbReference type="EMBL" id="JACYXC010000001">
    <property type="protein sequence ID" value="MBH5334258.1"/>
    <property type="molecule type" value="Genomic_DNA"/>
</dbReference>